<dbReference type="AlphaFoldDB" id="A0A2P6NIY3"/>
<evidence type="ECO:0000313" key="2">
    <source>
        <dbReference type="Proteomes" id="UP000241769"/>
    </source>
</evidence>
<accession>A0A2P6NIY3</accession>
<dbReference type="Proteomes" id="UP000241769">
    <property type="component" value="Unassembled WGS sequence"/>
</dbReference>
<protein>
    <submittedName>
        <fullName evidence="1">Uncharacterized protein</fullName>
    </submittedName>
</protein>
<evidence type="ECO:0000313" key="1">
    <source>
        <dbReference type="EMBL" id="PRP83920.1"/>
    </source>
</evidence>
<comment type="caution">
    <text evidence="1">The sequence shown here is derived from an EMBL/GenBank/DDBJ whole genome shotgun (WGS) entry which is preliminary data.</text>
</comment>
<gene>
    <name evidence="1" type="ORF">PROFUN_08857</name>
</gene>
<dbReference type="EMBL" id="MDYQ01000073">
    <property type="protein sequence ID" value="PRP83920.1"/>
    <property type="molecule type" value="Genomic_DNA"/>
</dbReference>
<proteinExistence type="predicted"/>
<dbReference type="InParanoid" id="A0A2P6NIY3"/>
<reference evidence="1 2" key="1">
    <citation type="journal article" date="2018" name="Genome Biol. Evol.">
        <title>Multiple Roots of Fruiting Body Formation in Amoebozoa.</title>
        <authorList>
            <person name="Hillmann F."/>
            <person name="Forbes G."/>
            <person name="Novohradska S."/>
            <person name="Ferling I."/>
            <person name="Riege K."/>
            <person name="Groth M."/>
            <person name="Westermann M."/>
            <person name="Marz M."/>
            <person name="Spaller T."/>
            <person name="Winckler T."/>
            <person name="Schaap P."/>
            <person name="Glockner G."/>
        </authorList>
    </citation>
    <scope>NUCLEOTIDE SEQUENCE [LARGE SCALE GENOMIC DNA]</scope>
    <source>
        <strain evidence="1 2">Jena</strain>
    </source>
</reference>
<keyword evidence="2" id="KW-1185">Reference proteome</keyword>
<sequence>MILSKELRDHIKDPAFKERRRGHFYRHSQGLLWNYLVPFDQNGCGLWPVLLWQSGKSGHLLQLAPSERGRRRDLIFQLYIRDLGQVLEQQPFRVSIACGDRDAQICPVTSYTSEDGFIKFHFNTKSAVVITCTLQDKDGHRLGEEWRSEELDFTRTPSGLDMRILQYLNHQKDSTLKDILNKSHKEHSDIMELFLSDCMRDLLGWKAFHFADNARVITKEDWYNLDDARREEWMGPADHPHDHIQERVPNDNILLWDVDMLAQLVAYARNRTAVVGATIQSTTPILRKLGVLTELCNH</sequence>
<organism evidence="1 2">
    <name type="scientific">Planoprotostelium fungivorum</name>
    <dbReference type="NCBI Taxonomy" id="1890364"/>
    <lineage>
        <taxon>Eukaryota</taxon>
        <taxon>Amoebozoa</taxon>
        <taxon>Evosea</taxon>
        <taxon>Variosea</taxon>
        <taxon>Cavosteliida</taxon>
        <taxon>Cavosteliaceae</taxon>
        <taxon>Planoprotostelium</taxon>
    </lineage>
</organism>
<name>A0A2P6NIY3_9EUKA</name>